<dbReference type="Pfam" id="PF02517">
    <property type="entry name" value="Rce1-like"/>
    <property type="match status" value="1"/>
</dbReference>
<feature type="domain" description="CAAX prenyl protease 2/Lysostaphin resistance protein A-like" evidence="3">
    <location>
        <begin position="107"/>
        <end position="203"/>
    </location>
</feature>
<comment type="caution">
    <text evidence="4">The sequence shown here is derived from an EMBL/GenBank/DDBJ whole genome shotgun (WGS) entry which is preliminary data.</text>
</comment>
<evidence type="ECO:0000313" key="5">
    <source>
        <dbReference type="Proteomes" id="UP000051977"/>
    </source>
</evidence>
<feature type="transmembrane region" description="Helical" evidence="2">
    <location>
        <begin position="12"/>
        <end position="29"/>
    </location>
</feature>
<proteinExistence type="inferred from homology"/>
<protein>
    <submittedName>
        <fullName evidence="4">CAAX amino terminal protease family protein</fullName>
    </submittedName>
</protein>
<evidence type="ECO:0000256" key="2">
    <source>
        <dbReference type="SAM" id="Phobius"/>
    </source>
</evidence>
<sequence>MSKSRLPISMQFVSAVVLVTLYLGIDVVLHGTSPLIHASFRFVFALIVAGIVYYIIGADKLRNSHVKYRKSTKVWCFLLVLAVLFVFRNVTGKIIQVLGSKTLIGDTFMALSAGICEEFLFRGLLLSSCLSVFNRHRLKYTLAACSSSVLFGLFHFVNALHQPLNTTVQQVIYAFVLGLMLASIRIATNTMGWNVLLHSLFDWSAGLSVNPSLSGITPWTPFIIIWGLVFLVALFFLISFDHSANASHLSKTYSLGN</sequence>
<keyword evidence="4" id="KW-0378">Hydrolase</keyword>
<keyword evidence="2" id="KW-0472">Membrane</keyword>
<keyword evidence="4" id="KW-0645">Protease</keyword>
<keyword evidence="2" id="KW-1133">Transmembrane helix</keyword>
<evidence type="ECO:0000313" key="4">
    <source>
        <dbReference type="EMBL" id="KRL15297.1"/>
    </source>
</evidence>
<dbReference type="InterPro" id="IPR003675">
    <property type="entry name" value="Rce1/LyrA-like_dom"/>
</dbReference>
<feature type="transmembrane region" description="Helical" evidence="2">
    <location>
        <begin position="35"/>
        <end position="56"/>
    </location>
</feature>
<reference evidence="4 5" key="1">
    <citation type="journal article" date="2015" name="Genome Announc.">
        <title>Expanding the biotechnology potential of lactobacilli through comparative genomics of 213 strains and associated genera.</title>
        <authorList>
            <person name="Sun Z."/>
            <person name="Harris H.M."/>
            <person name="McCann A."/>
            <person name="Guo C."/>
            <person name="Argimon S."/>
            <person name="Zhang W."/>
            <person name="Yang X."/>
            <person name="Jeffery I.B."/>
            <person name="Cooney J.C."/>
            <person name="Kagawa T.F."/>
            <person name="Liu W."/>
            <person name="Song Y."/>
            <person name="Salvetti E."/>
            <person name="Wrobel A."/>
            <person name="Rasinkangas P."/>
            <person name="Parkhill J."/>
            <person name="Rea M.C."/>
            <person name="O'Sullivan O."/>
            <person name="Ritari J."/>
            <person name="Douillard F.P."/>
            <person name="Paul Ross R."/>
            <person name="Yang R."/>
            <person name="Briner A.E."/>
            <person name="Felis G.E."/>
            <person name="de Vos W.M."/>
            <person name="Barrangou R."/>
            <person name="Klaenhammer T.R."/>
            <person name="Caufield P.W."/>
            <person name="Cui Y."/>
            <person name="Zhang H."/>
            <person name="O'Toole P.W."/>
        </authorList>
    </citation>
    <scope>NUCLEOTIDE SEQUENCE [LARGE SCALE GENOMIC DNA]</scope>
    <source>
        <strain evidence="4 5">DSM 19907</strain>
    </source>
</reference>
<keyword evidence="5" id="KW-1185">Reference proteome</keyword>
<name>A0ABR5PB49_9LACO</name>
<accession>A0ABR5PB49</accession>
<dbReference type="Proteomes" id="UP000051977">
    <property type="component" value="Unassembled WGS sequence"/>
</dbReference>
<feature type="transmembrane region" description="Helical" evidence="2">
    <location>
        <begin position="76"/>
        <end position="96"/>
    </location>
</feature>
<keyword evidence="2" id="KW-0812">Transmembrane</keyword>
<dbReference type="EMBL" id="AZEI01000078">
    <property type="protein sequence ID" value="KRL15297.1"/>
    <property type="molecule type" value="Genomic_DNA"/>
</dbReference>
<comment type="similarity">
    <text evidence="1">Belongs to the UPF0177 family.</text>
</comment>
<gene>
    <name evidence="4" type="ORF">FD12_GL000821</name>
</gene>
<feature type="transmembrane region" description="Helical" evidence="2">
    <location>
        <begin position="171"/>
        <end position="188"/>
    </location>
</feature>
<organism evidence="4 5">
    <name type="scientific">Lentilactobacillus rapi DSM 19907 = JCM 15042</name>
    <dbReference type="NCBI Taxonomy" id="1423795"/>
    <lineage>
        <taxon>Bacteria</taxon>
        <taxon>Bacillati</taxon>
        <taxon>Bacillota</taxon>
        <taxon>Bacilli</taxon>
        <taxon>Lactobacillales</taxon>
        <taxon>Lactobacillaceae</taxon>
        <taxon>Lentilactobacillus</taxon>
    </lineage>
</organism>
<dbReference type="GO" id="GO:0008233">
    <property type="term" value="F:peptidase activity"/>
    <property type="evidence" value="ECO:0007669"/>
    <property type="project" value="UniProtKB-KW"/>
</dbReference>
<dbReference type="GO" id="GO:0006508">
    <property type="term" value="P:proteolysis"/>
    <property type="evidence" value="ECO:0007669"/>
    <property type="project" value="UniProtKB-KW"/>
</dbReference>
<evidence type="ECO:0000259" key="3">
    <source>
        <dbReference type="Pfam" id="PF02517"/>
    </source>
</evidence>
<evidence type="ECO:0000256" key="1">
    <source>
        <dbReference type="ARBA" id="ARBA00009067"/>
    </source>
</evidence>
<dbReference type="RefSeq" id="WP_056983227.1">
    <property type="nucleotide sequence ID" value="NZ_AZEI01000078.1"/>
</dbReference>
<feature type="transmembrane region" description="Helical" evidence="2">
    <location>
        <begin position="219"/>
        <end position="240"/>
    </location>
</feature>
<feature type="transmembrane region" description="Helical" evidence="2">
    <location>
        <begin position="140"/>
        <end position="159"/>
    </location>
</feature>